<dbReference type="EMBL" id="MN740418">
    <property type="protein sequence ID" value="QHU05687.1"/>
    <property type="molecule type" value="Genomic_DNA"/>
</dbReference>
<protein>
    <submittedName>
        <fullName evidence="1">Uncharacterized protein</fullName>
    </submittedName>
</protein>
<accession>A0A6C0JMJ9</accession>
<reference evidence="1" key="1">
    <citation type="journal article" date="2020" name="Nature">
        <title>Giant virus diversity and host interactions through global metagenomics.</title>
        <authorList>
            <person name="Schulz F."/>
            <person name="Roux S."/>
            <person name="Paez-Espino D."/>
            <person name="Jungbluth S."/>
            <person name="Walsh D.A."/>
            <person name="Denef V.J."/>
            <person name="McMahon K.D."/>
            <person name="Konstantinidis K.T."/>
            <person name="Eloe-Fadrosh E.A."/>
            <person name="Kyrpides N.C."/>
            <person name="Woyke T."/>
        </authorList>
    </citation>
    <scope>NUCLEOTIDE SEQUENCE</scope>
    <source>
        <strain evidence="1">GVMAG-M-3300027736-24</strain>
    </source>
</reference>
<dbReference type="AlphaFoldDB" id="A0A6C0JMJ9"/>
<sequence>MTKPSITKFNEFKNLRDYSYTINEIKDVGKKFGVKFKQKKKKELEEECYYYLKSNHSALKIQKLWANYFIRLFNKSQGPAFIKRETCNNVEDFLTTETMKEIDYYLFFSFKDTDGFNYGFNLISIYNLIIKKDTKNPYTRNYFSVEMIELVHRRLLFNKILKQTHHDIYNPSTTTINNKILSLFQKIDSLGNYTQTEWLTSLSPYHIRRFLLELYDIWEYRAQLTKETKLLICPPNGTPFREIPIHIIQTNHHMNTDILKQFCINIINQFINTSPFRENQSLGAIYILSALTLVSPNAAESMPWLYQAVL</sequence>
<proteinExistence type="predicted"/>
<name>A0A6C0JMJ9_9ZZZZ</name>
<organism evidence="1">
    <name type="scientific">viral metagenome</name>
    <dbReference type="NCBI Taxonomy" id="1070528"/>
    <lineage>
        <taxon>unclassified sequences</taxon>
        <taxon>metagenomes</taxon>
        <taxon>organismal metagenomes</taxon>
    </lineage>
</organism>
<evidence type="ECO:0000313" key="1">
    <source>
        <dbReference type="EMBL" id="QHU05687.1"/>
    </source>
</evidence>